<dbReference type="PANTHER" id="PTHR47718:SF18">
    <property type="entry name" value="PROTEIN FAR1-RELATED SEQUENCE 5-LIKE"/>
    <property type="match status" value="1"/>
</dbReference>
<comment type="caution">
    <text evidence="6">The sequence shown here is derived from an EMBL/GenBank/DDBJ whole genome shotgun (WGS) entry which is preliminary data.</text>
</comment>
<feature type="domain" description="SWIM-type" evidence="5">
    <location>
        <begin position="329"/>
        <end position="365"/>
    </location>
</feature>
<evidence type="ECO:0000313" key="7">
    <source>
        <dbReference type="Proteomes" id="UP001443914"/>
    </source>
</evidence>
<evidence type="ECO:0000256" key="2">
    <source>
        <dbReference type="ARBA" id="ARBA00022771"/>
    </source>
</evidence>
<name>A0AAW1JP32_SAPOF</name>
<gene>
    <name evidence="6" type="ORF">RND81_07G163700</name>
</gene>
<keyword evidence="2 4" id="KW-0863">Zinc-finger</keyword>
<dbReference type="AlphaFoldDB" id="A0AAW1JP32"/>
<accession>A0AAW1JP32</accession>
<protein>
    <recommendedName>
        <fullName evidence="5">SWIM-type domain-containing protein</fullName>
    </recommendedName>
</protein>
<reference evidence="6" key="1">
    <citation type="submission" date="2024-03" db="EMBL/GenBank/DDBJ databases">
        <title>WGS assembly of Saponaria officinalis var. Norfolk2.</title>
        <authorList>
            <person name="Jenkins J."/>
            <person name="Shu S."/>
            <person name="Grimwood J."/>
            <person name="Barry K."/>
            <person name="Goodstein D."/>
            <person name="Schmutz J."/>
            <person name="Leebens-Mack J."/>
            <person name="Osbourn A."/>
        </authorList>
    </citation>
    <scope>NUCLEOTIDE SEQUENCE [LARGE SCALE GENOMIC DNA]</scope>
    <source>
        <strain evidence="6">JIC</strain>
    </source>
</reference>
<keyword evidence="3" id="KW-0862">Zinc</keyword>
<dbReference type="GO" id="GO:0008270">
    <property type="term" value="F:zinc ion binding"/>
    <property type="evidence" value="ECO:0007669"/>
    <property type="project" value="UniProtKB-KW"/>
</dbReference>
<dbReference type="Proteomes" id="UP001443914">
    <property type="component" value="Unassembled WGS sequence"/>
</dbReference>
<sequence length="508" mass="58338">MCKEHVNGFENIGASLNDFKNFSRDVKCYINERDGQLFIDRFNNLAETRDDFYFDYEVDVDNSLVRAVWADGTSRRNYSVFGDAVSFDPTYSTNKYSMAIGGKKPHYIITDQDPGIIASVANVFKTARHRFCMWHIMNKVPVKYGSSAKDFQVFIRKLNAIVWDEDLEADEFDIRWGEIMEEHGVGPEHDWFEGVFKIRRQWVMAHCRDLKMGSVLRTTQRSESENNFFKKFENNSGSLVDFWMRFESAIDQQRHTRKKLDNDNRQSSPKLVTQLPIEIHGARVYTHELFADFQQELISSTSGLSARGFSEKDGVETTTLKDRFSGKVFEVKFNPGTYKVSCTCLKFERAGLLCRHIISIFSSNGVNSIPDCYLARKWSKDAVGTTHVDVDLADGRQIELTNLWSEVYEAVGLLRDRCKDDIRNLSSIIRKFRHNLQPEGEDLTKDQEIEQLLGCKAVDEIKILPPKHAKNKGSGRRLLSNKTVAVAKAVKPKRICSNCNSPDFNDFN</sequence>
<evidence type="ECO:0000256" key="3">
    <source>
        <dbReference type="ARBA" id="ARBA00022833"/>
    </source>
</evidence>
<dbReference type="InterPro" id="IPR006564">
    <property type="entry name" value="Znf_PMZ"/>
</dbReference>
<dbReference type="InterPro" id="IPR007527">
    <property type="entry name" value="Znf_SWIM"/>
</dbReference>
<evidence type="ECO:0000256" key="1">
    <source>
        <dbReference type="ARBA" id="ARBA00022723"/>
    </source>
</evidence>
<evidence type="ECO:0000259" key="5">
    <source>
        <dbReference type="PROSITE" id="PS50966"/>
    </source>
</evidence>
<organism evidence="6 7">
    <name type="scientific">Saponaria officinalis</name>
    <name type="common">Common soapwort</name>
    <name type="synonym">Lychnis saponaria</name>
    <dbReference type="NCBI Taxonomy" id="3572"/>
    <lineage>
        <taxon>Eukaryota</taxon>
        <taxon>Viridiplantae</taxon>
        <taxon>Streptophyta</taxon>
        <taxon>Embryophyta</taxon>
        <taxon>Tracheophyta</taxon>
        <taxon>Spermatophyta</taxon>
        <taxon>Magnoliopsida</taxon>
        <taxon>eudicotyledons</taxon>
        <taxon>Gunneridae</taxon>
        <taxon>Pentapetalae</taxon>
        <taxon>Caryophyllales</taxon>
        <taxon>Caryophyllaceae</taxon>
        <taxon>Caryophylleae</taxon>
        <taxon>Saponaria</taxon>
    </lineage>
</organism>
<dbReference type="EMBL" id="JBDFQZ010000007">
    <property type="protein sequence ID" value="KAK9706959.1"/>
    <property type="molecule type" value="Genomic_DNA"/>
</dbReference>
<dbReference type="PROSITE" id="PS50966">
    <property type="entry name" value="ZF_SWIM"/>
    <property type="match status" value="1"/>
</dbReference>
<evidence type="ECO:0000256" key="4">
    <source>
        <dbReference type="PROSITE-ProRule" id="PRU00325"/>
    </source>
</evidence>
<evidence type="ECO:0000313" key="6">
    <source>
        <dbReference type="EMBL" id="KAK9706959.1"/>
    </source>
</evidence>
<dbReference type="Pfam" id="PF04434">
    <property type="entry name" value="SWIM"/>
    <property type="match status" value="1"/>
</dbReference>
<keyword evidence="1" id="KW-0479">Metal-binding</keyword>
<dbReference type="Pfam" id="PF10551">
    <property type="entry name" value="MULE"/>
    <property type="match status" value="1"/>
</dbReference>
<dbReference type="PANTHER" id="PTHR47718">
    <property type="entry name" value="OS01G0519700 PROTEIN"/>
    <property type="match status" value="1"/>
</dbReference>
<dbReference type="SMART" id="SM00575">
    <property type="entry name" value="ZnF_PMZ"/>
    <property type="match status" value="1"/>
</dbReference>
<keyword evidence="7" id="KW-1185">Reference proteome</keyword>
<proteinExistence type="predicted"/>
<dbReference type="InterPro" id="IPR018289">
    <property type="entry name" value="MULE_transposase_dom"/>
</dbReference>